<evidence type="ECO:0000313" key="3">
    <source>
        <dbReference type="Proteomes" id="UP001529343"/>
    </source>
</evidence>
<name>A0ABT7UVA9_9LACO</name>
<dbReference type="Proteomes" id="UP001529343">
    <property type="component" value="Unassembled WGS sequence"/>
</dbReference>
<reference evidence="3" key="1">
    <citation type="submission" date="2023-06" db="EMBL/GenBank/DDBJ databases">
        <title>Identification and characterization of horizontal gene transfer across gut microbiota members of farm animals based on homology search.</title>
        <authorList>
            <person name="Zeman M."/>
            <person name="Kubasova T."/>
            <person name="Jahodarova E."/>
            <person name="Nykrynova M."/>
            <person name="Rychlik I."/>
        </authorList>
    </citation>
    <scope>NUCLEOTIDE SEQUENCE [LARGE SCALE GENOMIC DNA]</scope>
    <source>
        <strain evidence="3">161_Gplus</strain>
    </source>
</reference>
<comment type="caution">
    <text evidence="2">The sequence shown here is derived from an EMBL/GenBank/DDBJ whole genome shotgun (WGS) entry which is preliminary data.</text>
</comment>
<protein>
    <recommendedName>
        <fullName evidence="4">Helix-turn-helix domain-containing protein</fullName>
    </recommendedName>
</protein>
<dbReference type="RefSeq" id="WP_289585575.1">
    <property type="nucleotide sequence ID" value="NZ_JAUDDW010000001.1"/>
</dbReference>
<evidence type="ECO:0008006" key="4">
    <source>
        <dbReference type="Google" id="ProtNLM"/>
    </source>
</evidence>
<keyword evidence="3" id="KW-1185">Reference proteome</keyword>
<accession>A0ABT7UVA9</accession>
<organism evidence="2 3">
    <name type="scientific">Limosilactobacillus pontis</name>
    <dbReference type="NCBI Taxonomy" id="35787"/>
    <lineage>
        <taxon>Bacteria</taxon>
        <taxon>Bacillati</taxon>
        <taxon>Bacillota</taxon>
        <taxon>Bacilli</taxon>
        <taxon>Lactobacillales</taxon>
        <taxon>Lactobacillaceae</taxon>
        <taxon>Limosilactobacillus</taxon>
    </lineage>
</organism>
<sequence>MINFLRESKAFNDSIEDNDLAAGQIALWYALFHQDNKHNWAEWFPLKNSQLISHTGLSISGIHKARNILKQKGYIDFQPQGRNKKTLYRLTPLVDGDCYEDSNKQSNNQGVKQGNTGSNKQSATIYKHKTETINTTELNLNKNAHARKGSRPVIPIYKLGE</sequence>
<feature type="compositionally biased region" description="Polar residues" evidence="1">
    <location>
        <begin position="104"/>
        <end position="124"/>
    </location>
</feature>
<dbReference type="EMBL" id="JAUDDW010000001">
    <property type="protein sequence ID" value="MDM8265635.1"/>
    <property type="molecule type" value="Genomic_DNA"/>
</dbReference>
<proteinExistence type="predicted"/>
<gene>
    <name evidence="2" type="ORF">QUW44_00400</name>
</gene>
<evidence type="ECO:0000313" key="2">
    <source>
        <dbReference type="EMBL" id="MDM8265635.1"/>
    </source>
</evidence>
<feature type="region of interest" description="Disordered" evidence="1">
    <location>
        <begin position="101"/>
        <end position="124"/>
    </location>
</feature>
<evidence type="ECO:0000256" key="1">
    <source>
        <dbReference type="SAM" id="MobiDB-lite"/>
    </source>
</evidence>